<comment type="caution">
    <text evidence="1">The sequence shown here is derived from an EMBL/GenBank/DDBJ whole genome shotgun (WGS) entry which is preliminary data.</text>
</comment>
<gene>
    <name evidence="1" type="ORF">B1806_09665</name>
</gene>
<sequence length="159" mass="17823">MIASEHIITGEWLVTLKARHALGVLPEVDRAKIPEIGRVKAIETIDTLINAAYRESPESIVDRARAAAQWCFATWAAAKFKDDRLLTSDLAQLATEVEKRSCECKPEMAIWSARGLARLHSRAKPNEQERRDTRPVMEADAEYALAAMGLLLREIGWVI</sequence>
<organism evidence="1 2">
    <name type="scientific">Metallibacterium scheffleri</name>
    <dbReference type="NCBI Taxonomy" id="993689"/>
    <lineage>
        <taxon>Bacteria</taxon>
        <taxon>Pseudomonadati</taxon>
        <taxon>Pseudomonadota</taxon>
        <taxon>Gammaproteobacteria</taxon>
        <taxon>Lysobacterales</taxon>
        <taxon>Rhodanobacteraceae</taxon>
        <taxon>Metallibacterium</taxon>
    </lineage>
</organism>
<dbReference type="Proteomes" id="UP000307749">
    <property type="component" value="Unassembled WGS sequence"/>
</dbReference>
<accession>A0A4S3KMH5</accession>
<keyword evidence="2" id="KW-1185">Reference proteome</keyword>
<proteinExistence type="predicted"/>
<dbReference type="STRING" id="993689.GCA_002077135_00047"/>
<name>A0A4S3KMH5_9GAMM</name>
<reference evidence="1 2" key="1">
    <citation type="submission" date="2017-02" db="EMBL/GenBank/DDBJ databases">
        <title>Whole genome sequencing of Metallibacterium scheffleri DSM 24874 (T).</title>
        <authorList>
            <person name="Kumar S."/>
            <person name="Patil P."/>
            <person name="Patil P.B."/>
        </authorList>
    </citation>
    <scope>NUCLEOTIDE SEQUENCE [LARGE SCALE GENOMIC DNA]</scope>
    <source>
        <strain evidence="1 2">DSM 24874</strain>
    </source>
</reference>
<evidence type="ECO:0000313" key="2">
    <source>
        <dbReference type="Proteomes" id="UP000307749"/>
    </source>
</evidence>
<dbReference type="AlphaFoldDB" id="A0A4S3KMH5"/>
<dbReference type="EMBL" id="MWQO01000033">
    <property type="protein sequence ID" value="THD10125.1"/>
    <property type="molecule type" value="Genomic_DNA"/>
</dbReference>
<protein>
    <submittedName>
        <fullName evidence="1">Uncharacterized protein</fullName>
    </submittedName>
</protein>
<evidence type="ECO:0000313" key="1">
    <source>
        <dbReference type="EMBL" id="THD10125.1"/>
    </source>
</evidence>